<evidence type="ECO:0000313" key="1">
    <source>
        <dbReference type="EMBL" id="TYH30581.1"/>
    </source>
</evidence>
<organism evidence="1 2">
    <name type="scientific">Gossypium darwinii</name>
    <name type="common">Darwin's cotton</name>
    <name type="synonym">Gossypium barbadense var. darwinii</name>
    <dbReference type="NCBI Taxonomy" id="34276"/>
    <lineage>
        <taxon>Eukaryota</taxon>
        <taxon>Viridiplantae</taxon>
        <taxon>Streptophyta</taxon>
        <taxon>Embryophyta</taxon>
        <taxon>Tracheophyta</taxon>
        <taxon>Spermatophyta</taxon>
        <taxon>Magnoliopsida</taxon>
        <taxon>eudicotyledons</taxon>
        <taxon>Gunneridae</taxon>
        <taxon>Pentapetalae</taxon>
        <taxon>rosids</taxon>
        <taxon>malvids</taxon>
        <taxon>Malvales</taxon>
        <taxon>Malvaceae</taxon>
        <taxon>Malvoideae</taxon>
        <taxon>Gossypium</taxon>
    </lineage>
</organism>
<dbReference type="EMBL" id="CM017688">
    <property type="protein sequence ID" value="TYH30581.1"/>
    <property type="molecule type" value="Genomic_DNA"/>
</dbReference>
<keyword evidence="2" id="KW-1185">Reference proteome</keyword>
<proteinExistence type="predicted"/>
<accession>A0A5D2HK22</accession>
<dbReference type="AlphaFoldDB" id="A0A5D2HK22"/>
<protein>
    <submittedName>
        <fullName evidence="1">Uncharacterized protein</fullName>
    </submittedName>
</protein>
<dbReference type="Proteomes" id="UP000323506">
    <property type="component" value="Chromosome A01"/>
</dbReference>
<gene>
    <name evidence="1" type="ORF">ES288_A01G107200v1</name>
</gene>
<name>A0A5D2HK22_GOSDA</name>
<reference evidence="1 2" key="1">
    <citation type="submission" date="2019-06" db="EMBL/GenBank/DDBJ databases">
        <title>WGS assembly of Gossypium darwinii.</title>
        <authorList>
            <person name="Chen Z.J."/>
            <person name="Sreedasyam A."/>
            <person name="Ando A."/>
            <person name="Song Q."/>
            <person name="De L."/>
            <person name="Hulse-Kemp A."/>
            <person name="Ding M."/>
            <person name="Ye W."/>
            <person name="Kirkbride R."/>
            <person name="Jenkins J."/>
            <person name="Plott C."/>
            <person name="Lovell J."/>
            <person name="Lin Y.-M."/>
            <person name="Vaughn R."/>
            <person name="Liu B."/>
            <person name="Li W."/>
            <person name="Simpson S."/>
            <person name="Scheffler B."/>
            <person name="Saski C."/>
            <person name="Grover C."/>
            <person name="Hu G."/>
            <person name="Conover J."/>
            <person name="Carlson J."/>
            <person name="Shu S."/>
            <person name="Boston L."/>
            <person name="Williams M."/>
            <person name="Peterson D."/>
            <person name="Mcgee K."/>
            <person name="Jones D."/>
            <person name="Wendel J."/>
            <person name="Stelly D."/>
            <person name="Grimwood J."/>
            <person name="Schmutz J."/>
        </authorList>
    </citation>
    <scope>NUCLEOTIDE SEQUENCE [LARGE SCALE GENOMIC DNA]</scope>
    <source>
        <strain evidence="1">1808015.09</strain>
    </source>
</reference>
<evidence type="ECO:0000313" key="2">
    <source>
        <dbReference type="Proteomes" id="UP000323506"/>
    </source>
</evidence>
<sequence length="70" mass="8335">MYRYLASSFTSNKSSFKPLKFLFFIVQRSLLVPPQICLFCRLKWCCQPFRTPLFWDYRFSSVSAPTIVLI</sequence>